<accession>A0A429ZMP9</accession>
<evidence type="ECO:0000256" key="1">
    <source>
        <dbReference type="SAM" id="Phobius"/>
    </source>
</evidence>
<protein>
    <submittedName>
        <fullName evidence="2">DNA-directed RNA polymerase subunit beta</fullName>
    </submittedName>
</protein>
<keyword evidence="1" id="KW-0812">Transmembrane</keyword>
<name>A0A429ZMP9_9ENTE</name>
<dbReference type="InterPro" id="IPR024596">
    <property type="entry name" value="RNApol_su_b/EpuA"/>
</dbReference>
<dbReference type="GO" id="GO:0000428">
    <property type="term" value="C:DNA-directed RNA polymerase complex"/>
    <property type="evidence" value="ECO:0007669"/>
    <property type="project" value="UniProtKB-KW"/>
</dbReference>
<feature type="transmembrane region" description="Helical" evidence="1">
    <location>
        <begin position="12"/>
        <end position="37"/>
    </location>
</feature>
<keyword evidence="2" id="KW-0804">Transcription</keyword>
<keyword evidence="1" id="KW-0472">Membrane</keyword>
<gene>
    <name evidence="2" type="ORF">CBF35_08965</name>
</gene>
<organism evidence="2 3">
    <name type="scientific">Vagococcus salmoninarum</name>
    <dbReference type="NCBI Taxonomy" id="2739"/>
    <lineage>
        <taxon>Bacteria</taxon>
        <taxon>Bacillati</taxon>
        <taxon>Bacillota</taxon>
        <taxon>Bacilli</taxon>
        <taxon>Lactobacillales</taxon>
        <taxon>Enterococcaceae</taxon>
        <taxon>Vagococcus</taxon>
    </lineage>
</organism>
<comment type="caution">
    <text evidence="2">The sequence shown here is derived from an EMBL/GenBank/DDBJ whole genome shotgun (WGS) entry which is preliminary data.</text>
</comment>
<keyword evidence="3" id="KW-1185">Reference proteome</keyword>
<sequence>MGISTKYVIRQLLKIIVIVLLAVILFVVGTMIGFGVIGEGRPTDVFDSETWNHIFKFIK</sequence>
<keyword evidence="1" id="KW-1133">Transmembrane helix</keyword>
<keyword evidence="2" id="KW-0240">DNA-directed RNA polymerase</keyword>
<dbReference type="EMBL" id="NGJU01000012">
    <property type="protein sequence ID" value="RST94990.1"/>
    <property type="molecule type" value="Genomic_DNA"/>
</dbReference>
<reference evidence="2 3" key="1">
    <citation type="submission" date="2017-05" db="EMBL/GenBank/DDBJ databases">
        <title>Vagococcus spp. assemblies.</title>
        <authorList>
            <person name="Gulvik C.A."/>
        </authorList>
    </citation>
    <scope>NUCLEOTIDE SEQUENCE [LARGE SCALE GENOMIC DNA]</scope>
    <source>
        <strain evidence="2 3">NCFB 2777</strain>
    </source>
</reference>
<dbReference type="GeneID" id="98568501"/>
<evidence type="ECO:0000313" key="2">
    <source>
        <dbReference type="EMBL" id="RST94990.1"/>
    </source>
</evidence>
<dbReference type="Proteomes" id="UP000287239">
    <property type="component" value="Unassembled WGS sequence"/>
</dbReference>
<dbReference type="AlphaFoldDB" id="A0A429ZMP9"/>
<proteinExistence type="predicted"/>
<dbReference type="Pfam" id="PF11772">
    <property type="entry name" value="EpuA"/>
    <property type="match status" value="1"/>
</dbReference>
<dbReference type="OrthoDB" id="2300232at2"/>
<dbReference type="RefSeq" id="WP_126780267.1">
    <property type="nucleotide sequence ID" value="NZ_JBQDMR010000045.1"/>
</dbReference>
<evidence type="ECO:0000313" key="3">
    <source>
        <dbReference type="Proteomes" id="UP000287239"/>
    </source>
</evidence>